<dbReference type="EnsemblMetazoa" id="AMIN007878-RA">
    <property type="protein sequence ID" value="AMIN007878-PA"/>
    <property type="gene ID" value="AMIN007878"/>
</dbReference>
<evidence type="ECO:0000256" key="1">
    <source>
        <dbReference type="SAM" id="MobiDB-lite"/>
    </source>
</evidence>
<feature type="chain" id="PRO_5008141194" evidence="2">
    <location>
        <begin position="23"/>
        <end position="151"/>
    </location>
</feature>
<evidence type="ECO:0000313" key="3">
    <source>
        <dbReference type="EnsemblMetazoa" id="AMIN007878-PA"/>
    </source>
</evidence>
<feature type="region of interest" description="Disordered" evidence="1">
    <location>
        <begin position="76"/>
        <end position="122"/>
    </location>
</feature>
<feature type="compositionally biased region" description="Basic and acidic residues" evidence="1">
    <location>
        <begin position="105"/>
        <end position="118"/>
    </location>
</feature>
<proteinExistence type="predicted"/>
<organism evidence="3 4">
    <name type="scientific">Anopheles minimus</name>
    <dbReference type="NCBI Taxonomy" id="112268"/>
    <lineage>
        <taxon>Eukaryota</taxon>
        <taxon>Metazoa</taxon>
        <taxon>Ecdysozoa</taxon>
        <taxon>Arthropoda</taxon>
        <taxon>Hexapoda</taxon>
        <taxon>Insecta</taxon>
        <taxon>Pterygota</taxon>
        <taxon>Neoptera</taxon>
        <taxon>Endopterygota</taxon>
        <taxon>Diptera</taxon>
        <taxon>Nematocera</taxon>
        <taxon>Culicoidea</taxon>
        <taxon>Culicidae</taxon>
        <taxon>Anophelinae</taxon>
        <taxon>Anopheles</taxon>
    </lineage>
</organism>
<keyword evidence="2" id="KW-0732">Signal</keyword>
<reference evidence="4" key="1">
    <citation type="submission" date="2013-03" db="EMBL/GenBank/DDBJ databases">
        <title>The Genome Sequence of Anopheles minimus MINIMUS1.</title>
        <authorList>
            <consortium name="The Broad Institute Genomics Platform"/>
            <person name="Neafsey D.E."/>
            <person name="Walton C."/>
            <person name="Walker B."/>
            <person name="Young S.K."/>
            <person name="Zeng Q."/>
            <person name="Gargeya S."/>
            <person name="Fitzgerald M."/>
            <person name="Haas B."/>
            <person name="Abouelleil A."/>
            <person name="Allen A.W."/>
            <person name="Alvarado L."/>
            <person name="Arachchi H.M."/>
            <person name="Berlin A.M."/>
            <person name="Chapman S.B."/>
            <person name="Gainer-Dewar J."/>
            <person name="Goldberg J."/>
            <person name="Griggs A."/>
            <person name="Gujja S."/>
            <person name="Hansen M."/>
            <person name="Howarth C."/>
            <person name="Imamovic A."/>
            <person name="Ireland A."/>
            <person name="Larimer J."/>
            <person name="McCowan C."/>
            <person name="Murphy C."/>
            <person name="Pearson M."/>
            <person name="Poon T.W."/>
            <person name="Priest M."/>
            <person name="Roberts A."/>
            <person name="Saif S."/>
            <person name="Shea T."/>
            <person name="Sisk P."/>
            <person name="Sykes S."/>
            <person name="Wortman J."/>
            <person name="Nusbaum C."/>
            <person name="Birren B."/>
        </authorList>
    </citation>
    <scope>NUCLEOTIDE SEQUENCE [LARGE SCALE GENOMIC DNA]</scope>
    <source>
        <strain evidence="4">MINIMUS1</strain>
    </source>
</reference>
<reference evidence="3" key="2">
    <citation type="submission" date="2020-05" db="UniProtKB">
        <authorList>
            <consortium name="EnsemblMetazoa"/>
        </authorList>
    </citation>
    <scope>IDENTIFICATION</scope>
    <source>
        <strain evidence="3">MINIMUS1</strain>
    </source>
</reference>
<accession>A0A182WBZ9</accession>
<evidence type="ECO:0000313" key="4">
    <source>
        <dbReference type="Proteomes" id="UP000075920"/>
    </source>
</evidence>
<protein>
    <submittedName>
        <fullName evidence="3">Uncharacterized protein</fullName>
    </submittedName>
</protein>
<keyword evidence="4" id="KW-1185">Reference proteome</keyword>
<dbReference type="Proteomes" id="UP000075920">
    <property type="component" value="Unassembled WGS sequence"/>
</dbReference>
<feature type="signal peptide" evidence="2">
    <location>
        <begin position="1"/>
        <end position="22"/>
    </location>
</feature>
<sequence length="151" mass="16409">MCLLLMSTTWLLVLSLTGVVNAAPQQQNTQVPAASGATTKRNTYSPIADIGRLAQGATGFFGQFWNTGTRIVICAAPTTTAPEKEETTTPPEPKDDSPSESVETPDVKTDDHQKDRPDMNPMEFVQNVIKAVMDRVFPGAKNIPEILPFSF</sequence>
<dbReference type="VEuPathDB" id="VectorBase:AMIN007878"/>
<evidence type="ECO:0000256" key="2">
    <source>
        <dbReference type="SAM" id="SignalP"/>
    </source>
</evidence>
<feature type="compositionally biased region" description="Basic and acidic residues" evidence="1">
    <location>
        <begin position="82"/>
        <end position="97"/>
    </location>
</feature>
<name>A0A182WBZ9_9DIPT</name>
<dbReference type="AlphaFoldDB" id="A0A182WBZ9"/>